<reference evidence="2 3" key="1">
    <citation type="submission" date="2018-10" db="EMBL/GenBank/DDBJ databases">
        <title>Natrarchaeobius chitinivorans gen. nov., sp. nov., and Natrarchaeobius haloalkaliphilus sp. nov., alkaliphilic, chitin-utilizing haloarchaea from hypersaline alkaline lakes.</title>
        <authorList>
            <person name="Sorokin D.Y."/>
            <person name="Elcheninov A.G."/>
            <person name="Kostrikina N.A."/>
            <person name="Bale N.J."/>
            <person name="Sinninghe Damste J.S."/>
            <person name="Khijniak T.V."/>
            <person name="Kublanov I.V."/>
            <person name="Toshchakov S.V."/>
        </authorList>
    </citation>
    <scope>NUCLEOTIDE SEQUENCE [LARGE SCALE GENOMIC DNA]</scope>
    <source>
        <strain evidence="2 3">AArcht4T</strain>
    </source>
</reference>
<accession>A0A3N6NAB3</accession>
<proteinExistence type="predicted"/>
<feature type="transmembrane region" description="Helical" evidence="1">
    <location>
        <begin position="12"/>
        <end position="36"/>
    </location>
</feature>
<protein>
    <submittedName>
        <fullName evidence="2">DUF3054 domain-containing protein</fullName>
    </submittedName>
</protein>
<feature type="transmembrane region" description="Helical" evidence="1">
    <location>
        <begin position="48"/>
        <end position="70"/>
    </location>
</feature>
<organism evidence="2 3">
    <name type="scientific">Natrarchaeobius chitinivorans</name>
    <dbReference type="NCBI Taxonomy" id="1679083"/>
    <lineage>
        <taxon>Archaea</taxon>
        <taxon>Methanobacteriati</taxon>
        <taxon>Methanobacteriota</taxon>
        <taxon>Stenosarchaea group</taxon>
        <taxon>Halobacteria</taxon>
        <taxon>Halobacteriales</taxon>
        <taxon>Natrialbaceae</taxon>
        <taxon>Natrarchaeobius</taxon>
    </lineage>
</organism>
<dbReference type="Pfam" id="PF11255">
    <property type="entry name" value="DUF3054"/>
    <property type="match status" value="1"/>
</dbReference>
<keyword evidence="3" id="KW-1185">Reference proteome</keyword>
<comment type="caution">
    <text evidence="2">The sequence shown here is derived from an EMBL/GenBank/DDBJ whole genome shotgun (WGS) entry which is preliminary data.</text>
</comment>
<name>A0A3N6NAB3_NATCH</name>
<dbReference type="EMBL" id="REGA01000005">
    <property type="protein sequence ID" value="RQG95542.1"/>
    <property type="molecule type" value="Genomic_DNA"/>
</dbReference>
<keyword evidence="1" id="KW-0812">Transmembrane</keyword>
<feature type="transmembrane region" description="Helical" evidence="1">
    <location>
        <begin position="82"/>
        <end position="101"/>
    </location>
</feature>
<evidence type="ECO:0000256" key="1">
    <source>
        <dbReference type="SAM" id="Phobius"/>
    </source>
</evidence>
<feature type="transmembrane region" description="Helical" evidence="1">
    <location>
        <begin position="113"/>
        <end position="136"/>
    </location>
</feature>
<gene>
    <name evidence="2" type="ORF">EA473_07735</name>
</gene>
<dbReference type="AlphaFoldDB" id="A0A3N6NAB3"/>
<dbReference type="OrthoDB" id="177006at2157"/>
<keyword evidence="1" id="KW-1133">Transmembrane helix</keyword>
<dbReference type="Proteomes" id="UP000282323">
    <property type="component" value="Unassembled WGS sequence"/>
</dbReference>
<evidence type="ECO:0000313" key="2">
    <source>
        <dbReference type="EMBL" id="RQG95542.1"/>
    </source>
</evidence>
<keyword evidence="1" id="KW-0472">Membrane</keyword>
<sequence length="140" mass="14799">MGSSPSRDSFRPPVSAVFVAVGDVVILAAFVVLGLLMHQISPTSHPVYAIQTALPFLLAWLIVAPIVGAYASRTLRSVRRTLGVASLAWIVVSVLGAGIRATPFFHGGAPVEFVLVNLVVGLGFVLSWRILVAVSIPRLT</sequence>
<evidence type="ECO:0000313" key="3">
    <source>
        <dbReference type="Proteomes" id="UP000282323"/>
    </source>
</evidence>
<dbReference type="InterPro" id="IPR021414">
    <property type="entry name" value="DUF3054"/>
</dbReference>